<dbReference type="AlphaFoldDB" id="C9LVZ2"/>
<evidence type="ECO:0000313" key="3">
    <source>
        <dbReference type="EMBL" id="EEX76965.1"/>
    </source>
</evidence>
<dbReference type="EC" id="2.7.7.7" evidence="3"/>
<evidence type="ECO:0000259" key="2">
    <source>
        <dbReference type="SMART" id="SM00479"/>
    </source>
</evidence>
<dbReference type="eggNOG" id="COG0847">
    <property type="taxonomic scope" value="Bacteria"/>
</dbReference>
<dbReference type="GO" id="GO:0005829">
    <property type="term" value="C:cytosol"/>
    <property type="evidence" value="ECO:0007669"/>
    <property type="project" value="TreeGrafter"/>
</dbReference>
<proteinExistence type="predicted"/>
<evidence type="ECO:0000313" key="4">
    <source>
        <dbReference type="Proteomes" id="UP000003505"/>
    </source>
</evidence>
<dbReference type="PANTHER" id="PTHR30231">
    <property type="entry name" value="DNA POLYMERASE III SUBUNIT EPSILON"/>
    <property type="match status" value="1"/>
</dbReference>
<dbReference type="STRING" id="546271.Selsp_0842"/>
<comment type="caution">
    <text evidence="3">The sequence shown here is derived from an EMBL/GenBank/DDBJ whole genome shotgun (WGS) entry which is preliminary data.</text>
</comment>
<name>C9LVZ2_SELS3</name>
<dbReference type="CDD" id="cd06130">
    <property type="entry name" value="DNA_pol_III_epsilon_like"/>
    <property type="match status" value="1"/>
</dbReference>
<sequence>MHGAAVPQKVFCEVIAMMNYIAIDFETATGSMNSACSVATVEVRDGQLKEGWTTLIQPPGLRFDSFNIGIHGISPKDVTDAPTFAEVWEELKERLAGKIVVAHNASFDMGVLKASLLANRLQAPYFRTCCTVRIARKVWPALDDHKLNTVGAHLNINFRHHRALDDARTCAAILLFAGMETGTDDIEELAQKIGVRIGHFGV</sequence>
<keyword evidence="3" id="KW-0548">Nucleotidyltransferase</keyword>
<gene>
    <name evidence="3" type="ORF">SELSPUOL_01644</name>
</gene>
<dbReference type="SUPFAM" id="SSF53098">
    <property type="entry name" value="Ribonuclease H-like"/>
    <property type="match status" value="1"/>
</dbReference>
<dbReference type="FunFam" id="3.30.420.10:FF:000045">
    <property type="entry name" value="3'-5' exonuclease DinG"/>
    <property type="match status" value="1"/>
</dbReference>
<keyword evidence="1 3" id="KW-0269">Exonuclease</keyword>
<reference evidence="3 4" key="1">
    <citation type="submission" date="2009-09" db="EMBL/GenBank/DDBJ databases">
        <authorList>
            <person name="Weinstock G."/>
            <person name="Sodergren E."/>
            <person name="Clifton S."/>
            <person name="Fulton L."/>
            <person name="Fulton B."/>
            <person name="Courtney L."/>
            <person name="Fronick C."/>
            <person name="Harrison M."/>
            <person name="Strong C."/>
            <person name="Farmer C."/>
            <person name="Delahaunty K."/>
            <person name="Markovic C."/>
            <person name="Hall O."/>
            <person name="Minx P."/>
            <person name="Tomlinson C."/>
            <person name="Mitreva M."/>
            <person name="Nelson J."/>
            <person name="Hou S."/>
            <person name="Wollam A."/>
            <person name="Pepin K.H."/>
            <person name="Johnson M."/>
            <person name="Bhonagiri V."/>
            <person name="Nash W.E."/>
            <person name="Warren W."/>
            <person name="Chinwalla A."/>
            <person name="Mardis E.R."/>
            <person name="Wilson R.K."/>
        </authorList>
    </citation>
    <scope>NUCLEOTIDE SEQUENCE [LARGE SCALE GENOMIC DNA]</scope>
    <source>
        <strain evidence="4">ATCC 35185 / DSM 20758 / VPI D19B-28</strain>
    </source>
</reference>
<accession>C9LVZ2</accession>
<dbReference type="Pfam" id="PF00929">
    <property type="entry name" value="RNase_T"/>
    <property type="match status" value="1"/>
</dbReference>
<dbReference type="PANTHER" id="PTHR30231:SF42">
    <property type="entry name" value="EXONUCLEASE"/>
    <property type="match status" value="1"/>
</dbReference>
<dbReference type="InterPro" id="IPR012337">
    <property type="entry name" value="RNaseH-like_sf"/>
</dbReference>
<dbReference type="EMBL" id="ACKP02000038">
    <property type="protein sequence ID" value="EEX76965.1"/>
    <property type="molecule type" value="Genomic_DNA"/>
</dbReference>
<protein>
    <submittedName>
        <fullName evidence="3">Exonuclease, DNA polymerase III, epsilon subunit family</fullName>
        <ecNumber evidence="3">2.7.7.7</ecNumber>
    </submittedName>
</protein>
<dbReference type="GO" id="GO:0003676">
    <property type="term" value="F:nucleic acid binding"/>
    <property type="evidence" value="ECO:0007669"/>
    <property type="project" value="InterPro"/>
</dbReference>
<keyword evidence="1 3" id="KW-0378">Hydrolase</keyword>
<organism evidence="3 4">
    <name type="scientific">Selenomonas sputigena (strain ATCC 35185 / DSM 20758 / CCUG 44933 / VPI D19B-28)</name>
    <dbReference type="NCBI Taxonomy" id="546271"/>
    <lineage>
        <taxon>Bacteria</taxon>
        <taxon>Bacillati</taxon>
        <taxon>Bacillota</taxon>
        <taxon>Negativicutes</taxon>
        <taxon>Selenomonadales</taxon>
        <taxon>Selenomonadaceae</taxon>
        <taxon>Selenomonas</taxon>
    </lineage>
</organism>
<dbReference type="GO" id="GO:0003887">
    <property type="term" value="F:DNA-directed DNA polymerase activity"/>
    <property type="evidence" value="ECO:0007669"/>
    <property type="project" value="UniProtKB-EC"/>
</dbReference>
<dbReference type="SMART" id="SM00479">
    <property type="entry name" value="EXOIII"/>
    <property type="match status" value="1"/>
</dbReference>
<dbReference type="InterPro" id="IPR013520">
    <property type="entry name" value="Ribonucl_H"/>
</dbReference>
<feature type="domain" description="Exonuclease" evidence="2">
    <location>
        <begin position="19"/>
        <end position="183"/>
    </location>
</feature>
<dbReference type="RefSeq" id="WP_006192937.1">
    <property type="nucleotide sequence ID" value="NC_015437.1"/>
</dbReference>
<dbReference type="GO" id="GO:0008408">
    <property type="term" value="F:3'-5' exonuclease activity"/>
    <property type="evidence" value="ECO:0007669"/>
    <property type="project" value="TreeGrafter"/>
</dbReference>
<dbReference type="Proteomes" id="UP000003505">
    <property type="component" value="Unassembled WGS sequence"/>
</dbReference>
<dbReference type="OrthoDB" id="9776650at2"/>
<evidence type="ECO:0000256" key="1">
    <source>
        <dbReference type="ARBA" id="ARBA00022839"/>
    </source>
</evidence>
<keyword evidence="1 3" id="KW-0540">Nuclease</keyword>
<dbReference type="Gene3D" id="3.30.420.10">
    <property type="entry name" value="Ribonuclease H-like superfamily/Ribonuclease H"/>
    <property type="match status" value="1"/>
</dbReference>
<dbReference type="InterPro" id="IPR036397">
    <property type="entry name" value="RNaseH_sf"/>
</dbReference>
<keyword evidence="3" id="KW-0808">Transferase</keyword>